<gene>
    <name evidence="6" type="ORF">E1809_01935</name>
</gene>
<keyword evidence="2" id="KW-0813">Transport</keyword>
<evidence type="ECO:0000256" key="2">
    <source>
        <dbReference type="ARBA" id="ARBA00022448"/>
    </source>
</evidence>
<dbReference type="PANTHER" id="PTHR43776:SF7">
    <property type="entry name" value="D,D-DIPEPTIDE TRANSPORT ATP-BINDING PROTEIN DDPF-RELATED"/>
    <property type="match status" value="1"/>
</dbReference>
<keyword evidence="4 6" id="KW-0067">ATP-binding</keyword>
<dbReference type="RefSeq" id="WP_133202563.1">
    <property type="nucleotide sequence ID" value="NZ_SMRU01000002.1"/>
</dbReference>
<dbReference type="InterPro" id="IPR003439">
    <property type="entry name" value="ABC_transporter-like_ATP-bd"/>
</dbReference>
<dbReference type="SUPFAM" id="SSF52540">
    <property type="entry name" value="P-loop containing nucleoside triphosphate hydrolases"/>
    <property type="match status" value="1"/>
</dbReference>
<dbReference type="Gene3D" id="3.40.50.300">
    <property type="entry name" value="P-loop containing nucleotide triphosphate hydrolases"/>
    <property type="match status" value="1"/>
</dbReference>
<dbReference type="CDD" id="cd03257">
    <property type="entry name" value="ABC_NikE_OppD_transporters"/>
    <property type="match status" value="1"/>
</dbReference>
<dbReference type="GO" id="GO:0015833">
    <property type="term" value="P:peptide transport"/>
    <property type="evidence" value="ECO:0007669"/>
    <property type="project" value="InterPro"/>
</dbReference>
<dbReference type="PANTHER" id="PTHR43776">
    <property type="entry name" value="TRANSPORT ATP-BINDING PROTEIN"/>
    <property type="match status" value="1"/>
</dbReference>
<proteinExistence type="inferred from homology"/>
<name>A0A4R5L037_9MICC</name>
<dbReference type="Proteomes" id="UP000295511">
    <property type="component" value="Unassembled WGS sequence"/>
</dbReference>
<dbReference type="PROSITE" id="PS00211">
    <property type="entry name" value="ABC_TRANSPORTER_1"/>
    <property type="match status" value="1"/>
</dbReference>
<comment type="caution">
    <text evidence="6">The sequence shown here is derived from an EMBL/GenBank/DDBJ whole genome shotgun (WGS) entry which is preliminary data.</text>
</comment>
<evidence type="ECO:0000256" key="3">
    <source>
        <dbReference type="ARBA" id="ARBA00022741"/>
    </source>
</evidence>
<dbReference type="InterPro" id="IPR050319">
    <property type="entry name" value="ABC_transp_ATP-bind"/>
</dbReference>
<sequence length="369" mass="39246">MSTDKIVMQTEDLKVSFPVRRAGHSTTVQAVRGVDITLRAGETLGLVGESGSGKSTLARALMRLIPSEGTVKLDGRDVSGLKPGAFRKERKRIQMVFQDPYSSLNPSLTVGASIAEPLKVHTKLSAAERAERISEVLALVGLNADYADRYPDEFSGGQRQRVAIARAIVLNPEILVCDEAVSALDVSTQNQVINLLEELRDKIGLSYLFISHDLAVVRHISDYVAVMYLGEIVEEGPVDRIFGAAAHPYTQVLLNAVPVPDPVAQRATTKLLLRGDIPDPTNPPSGCAFHQRCPFAMEICAQKAPPKVEIPGGGVAKCHLHTSGPVLAGRAISSLTEAGTETGIGAAYDGTPKSTLPAVAVSGNLESSL</sequence>
<dbReference type="InterPro" id="IPR003593">
    <property type="entry name" value="AAA+_ATPase"/>
</dbReference>
<dbReference type="GO" id="GO:0005524">
    <property type="term" value="F:ATP binding"/>
    <property type="evidence" value="ECO:0007669"/>
    <property type="project" value="UniProtKB-KW"/>
</dbReference>
<organism evidence="6 7">
    <name type="scientific">Arthrobacter terricola</name>
    <dbReference type="NCBI Taxonomy" id="2547396"/>
    <lineage>
        <taxon>Bacteria</taxon>
        <taxon>Bacillati</taxon>
        <taxon>Actinomycetota</taxon>
        <taxon>Actinomycetes</taxon>
        <taxon>Micrococcales</taxon>
        <taxon>Micrococcaceae</taxon>
        <taxon>Arthrobacter</taxon>
    </lineage>
</organism>
<evidence type="ECO:0000256" key="4">
    <source>
        <dbReference type="ARBA" id="ARBA00022840"/>
    </source>
</evidence>
<dbReference type="PROSITE" id="PS50893">
    <property type="entry name" value="ABC_TRANSPORTER_2"/>
    <property type="match status" value="1"/>
</dbReference>
<feature type="domain" description="ABC transporter" evidence="5">
    <location>
        <begin position="8"/>
        <end position="254"/>
    </location>
</feature>
<dbReference type="AlphaFoldDB" id="A0A4R5L037"/>
<dbReference type="Pfam" id="PF08352">
    <property type="entry name" value="oligo_HPY"/>
    <property type="match status" value="1"/>
</dbReference>
<evidence type="ECO:0000313" key="7">
    <source>
        <dbReference type="Proteomes" id="UP000295511"/>
    </source>
</evidence>
<dbReference type="OrthoDB" id="8481147at2"/>
<reference evidence="6 7" key="1">
    <citation type="submission" date="2019-03" db="EMBL/GenBank/DDBJ databases">
        <title>Whole genome sequence of Arthrobacter sp JH1-1.</title>
        <authorList>
            <person name="Trinh H.N."/>
        </authorList>
    </citation>
    <scope>NUCLEOTIDE SEQUENCE [LARGE SCALE GENOMIC DNA]</scope>
    <source>
        <strain evidence="6 7">JH1-1</strain>
    </source>
</reference>
<keyword evidence="3" id="KW-0547">Nucleotide-binding</keyword>
<dbReference type="InterPro" id="IPR013563">
    <property type="entry name" value="Oligopep_ABC_C"/>
</dbReference>
<dbReference type="GO" id="GO:0016887">
    <property type="term" value="F:ATP hydrolysis activity"/>
    <property type="evidence" value="ECO:0007669"/>
    <property type="project" value="InterPro"/>
</dbReference>
<dbReference type="EMBL" id="SMRU01000002">
    <property type="protein sequence ID" value="TDG01303.1"/>
    <property type="molecule type" value="Genomic_DNA"/>
</dbReference>
<protein>
    <submittedName>
        <fullName evidence="6">ATP-binding cassette domain-containing protein</fullName>
    </submittedName>
</protein>
<dbReference type="FunFam" id="3.40.50.300:FF:000016">
    <property type="entry name" value="Oligopeptide ABC transporter ATP-binding component"/>
    <property type="match status" value="1"/>
</dbReference>
<keyword evidence="7" id="KW-1185">Reference proteome</keyword>
<dbReference type="NCBIfam" id="TIGR01727">
    <property type="entry name" value="oligo_HPY"/>
    <property type="match status" value="1"/>
</dbReference>
<evidence type="ECO:0000313" key="6">
    <source>
        <dbReference type="EMBL" id="TDG01303.1"/>
    </source>
</evidence>
<dbReference type="Pfam" id="PF00005">
    <property type="entry name" value="ABC_tran"/>
    <property type="match status" value="1"/>
</dbReference>
<comment type="similarity">
    <text evidence="1">Belongs to the ABC transporter superfamily.</text>
</comment>
<dbReference type="SMART" id="SM00382">
    <property type="entry name" value="AAA"/>
    <property type="match status" value="1"/>
</dbReference>
<evidence type="ECO:0000256" key="1">
    <source>
        <dbReference type="ARBA" id="ARBA00005417"/>
    </source>
</evidence>
<dbReference type="InterPro" id="IPR027417">
    <property type="entry name" value="P-loop_NTPase"/>
</dbReference>
<accession>A0A4R5L037</accession>
<evidence type="ECO:0000259" key="5">
    <source>
        <dbReference type="PROSITE" id="PS50893"/>
    </source>
</evidence>
<dbReference type="InterPro" id="IPR017871">
    <property type="entry name" value="ABC_transporter-like_CS"/>
</dbReference>
<dbReference type="GO" id="GO:0055085">
    <property type="term" value="P:transmembrane transport"/>
    <property type="evidence" value="ECO:0007669"/>
    <property type="project" value="UniProtKB-ARBA"/>
</dbReference>